<dbReference type="PANTHER" id="PTHR42754:SF1">
    <property type="entry name" value="LIPOPROTEIN"/>
    <property type="match status" value="1"/>
</dbReference>
<gene>
    <name evidence="1" type="ORF">METZ01_LOCUS153837</name>
</gene>
<dbReference type="PANTHER" id="PTHR42754">
    <property type="entry name" value="ENDOGLUCANASE"/>
    <property type="match status" value="1"/>
</dbReference>
<evidence type="ECO:0008006" key="2">
    <source>
        <dbReference type="Google" id="ProtNLM"/>
    </source>
</evidence>
<organism evidence="1">
    <name type="scientific">marine metagenome</name>
    <dbReference type="NCBI Taxonomy" id="408172"/>
    <lineage>
        <taxon>unclassified sequences</taxon>
        <taxon>metagenomes</taxon>
        <taxon>ecological metagenomes</taxon>
    </lineage>
</organism>
<protein>
    <recommendedName>
        <fullName evidence="2">Bulb-type lectin domain-containing protein</fullName>
    </recommendedName>
</protein>
<dbReference type="AlphaFoldDB" id="A0A382AJ12"/>
<dbReference type="EMBL" id="UINC01025425">
    <property type="protein sequence ID" value="SVB00983.1"/>
    <property type="molecule type" value="Genomic_DNA"/>
</dbReference>
<feature type="non-terminal residue" evidence="1">
    <location>
        <position position="1"/>
    </location>
</feature>
<sequence length="71" mass="7721">TDWWLLKTDSNGNEMWDKIFGGSGQDYGGYCVQQTTDGGYVITGQTGSYGGADVWLIKTDSEGNTVPYGEE</sequence>
<evidence type="ECO:0000313" key="1">
    <source>
        <dbReference type="EMBL" id="SVB00983.1"/>
    </source>
</evidence>
<name>A0A382AJ12_9ZZZZ</name>
<accession>A0A382AJ12</accession>
<reference evidence="1" key="1">
    <citation type="submission" date="2018-05" db="EMBL/GenBank/DDBJ databases">
        <authorList>
            <person name="Lanie J.A."/>
            <person name="Ng W.-L."/>
            <person name="Kazmierczak K.M."/>
            <person name="Andrzejewski T.M."/>
            <person name="Davidsen T.M."/>
            <person name="Wayne K.J."/>
            <person name="Tettelin H."/>
            <person name="Glass J.I."/>
            <person name="Rusch D."/>
            <person name="Podicherti R."/>
            <person name="Tsui H.-C.T."/>
            <person name="Winkler M.E."/>
        </authorList>
    </citation>
    <scope>NUCLEOTIDE SEQUENCE</scope>
</reference>
<proteinExistence type="predicted"/>